<protein>
    <recommendedName>
        <fullName evidence="6">Aromatic amino acid beta-eliminating lyase/threonine aldolase domain-containing protein</fullName>
    </recommendedName>
</protein>
<evidence type="ECO:0000256" key="5">
    <source>
        <dbReference type="PIRSR" id="PIRSR017617-1"/>
    </source>
</evidence>
<dbReference type="GO" id="GO:0008732">
    <property type="term" value="F:L-allo-threonine aldolase activity"/>
    <property type="evidence" value="ECO:0007669"/>
    <property type="project" value="TreeGrafter"/>
</dbReference>
<dbReference type="GO" id="GO:0006567">
    <property type="term" value="P:L-threonine catabolic process"/>
    <property type="evidence" value="ECO:0007669"/>
    <property type="project" value="TreeGrafter"/>
</dbReference>
<dbReference type="PIRSF" id="PIRSF017617">
    <property type="entry name" value="Thr_aldolase"/>
    <property type="match status" value="1"/>
</dbReference>
<dbReference type="InterPro" id="IPR023603">
    <property type="entry name" value="Low_specificity_L-TA-like"/>
</dbReference>
<evidence type="ECO:0000256" key="1">
    <source>
        <dbReference type="ARBA" id="ARBA00001933"/>
    </source>
</evidence>
<dbReference type="InterPro" id="IPR015421">
    <property type="entry name" value="PyrdxlP-dep_Trfase_major"/>
</dbReference>
<comment type="caution">
    <text evidence="7">The sequence shown here is derived from an EMBL/GenBank/DDBJ whole genome shotgun (WGS) entry which is preliminary data.</text>
</comment>
<dbReference type="AlphaFoldDB" id="A0A2T9YRH7"/>
<keyword evidence="3" id="KW-0663">Pyridoxal phosphate</keyword>
<proteinExistence type="inferred from homology"/>
<gene>
    <name evidence="7" type="ORF">BB561_002151</name>
</gene>
<dbReference type="EMBL" id="MBFR01000069">
    <property type="protein sequence ID" value="PVU94960.1"/>
    <property type="molecule type" value="Genomic_DNA"/>
</dbReference>
<dbReference type="CDD" id="cd06502">
    <property type="entry name" value="TA_like"/>
    <property type="match status" value="1"/>
</dbReference>
<dbReference type="PANTHER" id="PTHR48097">
    <property type="entry name" value="L-THREONINE ALDOLASE-RELATED"/>
    <property type="match status" value="1"/>
</dbReference>
<dbReference type="Gene3D" id="3.90.1150.10">
    <property type="entry name" value="Aspartate Aminotransferase, domain 1"/>
    <property type="match status" value="1"/>
</dbReference>
<dbReference type="STRING" id="133385.A0A2T9YRH7"/>
<evidence type="ECO:0000313" key="8">
    <source>
        <dbReference type="Proteomes" id="UP000245383"/>
    </source>
</evidence>
<evidence type="ECO:0000259" key="6">
    <source>
        <dbReference type="Pfam" id="PF01212"/>
    </source>
</evidence>
<dbReference type="NCBIfam" id="NF041359">
    <property type="entry name" value="GntG_guanitoxin"/>
    <property type="match status" value="1"/>
</dbReference>
<accession>A0A2T9YRH7</accession>
<comment type="cofactor">
    <cofactor evidence="1">
        <name>pyridoxal 5'-phosphate</name>
        <dbReference type="ChEBI" id="CHEBI:597326"/>
    </cofactor>
</comment>
<keyword evidence="8" id="KW-1185">Reference proteome</keyword>
<dbReference type="InterPro" id="IPR015422">
    <property type="entry name" value="PyrdxlP-dep_Trfase_small"/>
</dbReference>
<name>A0A2T9YRH7_9FUNG</name>
<comment type="similarity">
    <text evidence="2">Belongs to the threonine aldolase family.</text>
</comment>
<keyword evidence="4" id="KW-0456">Lyase</keyword>
<dbReference type="PANTHER" id="PTHR48097:SF9">
    <property type="entry name" value="L-THREONINE ALDOLASE"/>
    <property type="match status" value="1"/>
</dbReference>
<organism evidence="7 8">
    <name type="scientific">Smittium simulii</name>
    <dbReference type="NCBI Taxonomy" id="133385"/>
    <lineage>
        <taxon>Eukaryota</taxon>
        <taxon>Fungi</taxon>
        <taxon>Fungi incertae sedis</taxon>
        <taxon>Zoopagomycota</taxon>
        <taxon>Kickxellomycotina</taxon>
        <taxon>Harpellomycetes</taxon>
        <taxon>Harpellales</taxon>
        <taxon>Legeriomycetaceae</taxon>
        <taxon>Smittium</taxon>
    </lineage>
</organism>
<dbReference type="SUPFAM" id="SSF53383">
    <property type="entry name" value="PLP-dependent transferases"/>
    <property type="match status" value="1"/>
</dbReference>
<evidence type="ECO:0000313" key="7">
    <source>
        <dbReference type="EMBL" id="PVU94960.1"/>
    </source>
</evidence>
<dbReference type="GO" id="GO:0005829">
    <property type="term" value="C:cytosol"/>
    <property type="evidence" value="ECO:0007669"/>
    <property type="project" value="TreeGrafter"/>
</dbReference>
<sequence length="348" mass="37945">MSSTSDIKYDFMSDTLTKPTPEMLQAMIAANVGDDVYGEDPTVVDLENYVAELTGKEAAMFCVSSTMSNQVAVRSHLPQPPHSIICDDRAHIHRYEAGGLAIFSQTTTYTITPKNGVYITAEEIRNKLVPHGDVHFCPTKLIEIENTLGGSIMPLDEVTKIRQLANEKGIKVHLDGARLWNVCVATNTDMKVWTSQVDSVNLCLSKGIGAPIGAILAGSKEYIERARYYRKLMGGGWRQAGVLAAAARVAIDTVWPKMALDHANAAALAKGFASRGVNTVIPVDTNMVMLDAKSGGVDVSKLSDECRKFGIRVRSSSPDVIRFVFHHQIDADAVDLVLQAYDNTHSKH</sequence>
<evidence type="ECO:0000256" key="2">
    <source>
        <dbReference type="ARBA" id="ARBA00006966"/>
    </source>
</evidence>
<dbReference type="FunFam" id="3.40.640.10:FF:000030">
    <property type="entry name" value="Low-specificity L-threonine aldolase"/>
    <property type="match status" value="1"/>
</dbReference>
<dbReference type="GO" id="GO:0006545">
    <property type="term" value="P:glycine biosynthetic process"/>
    <property type="evidence" value="ECO:0007669"/>
    <property type="project" value="TreeGrafter"/>
</dbReference>
<feature type="modified residue" description="N6-(pyridoxal phosphate)lysine" evidence="5">
    <location>
        <position position="206"/>
    </location>
</feature>
<evidence type="ECO:0000256" key="3">
    <source>
        <dbReference type="ARBA" id="ARBA00022898"/>
    </source>
</evidence>
<evidence type="ECO:0000256" key="4">
    <source>
        <dbReference type="ARBA" id="ARBA00023239"/>
    </source>
</evidence>
<dbReference type="InterPro" id="IPR001597">
    <property type="entry name" value="ArAA_b-elim_lyase/Thr_aldolase"/>
</dbReference>
<dbReference type="Gene3D" id="3.40.640.10">
    <property type="entry name" value="Type I PLP-dependent aspartate aminotransferase-like (Major domain)"/>
    <property type="match status" value="1"/>
</dbReference>
<feature type="domain" description="Aromatic amino acid beta-eliminating lyase/threonine aldolase" evidence="6">
    <location>
        <begin position="10"/>
        <end position="292"/>
    </location>
</feature>
<reference evidence="7 8" key="1">
    <citation type="journal article" date="2018" name="MBio">
        <title>Comparative Genomics Reveals the Core Gene Toolbox for the Fungus-Insect Symbiosis.</title>
        <authorList>
            <person name="Wang Y."/>
            <person name="Stata M."/>
            <person name="Wang W."/>
            <person name="Stajich J.E."/>
            <person name="White M.M."/>
            <person name="Moncalvo J.M."/>
        </authorList>
    </citation>
    <scope>NUCLEOTIDE SEQUENCE [LARGE SCALE GENOMIC DNA]</scope>
    <source>
        <strain evidence="7 8">SWE-8-4</strain>
    </source>
</reference>
<dbReference type="Pfam" id="PF01212">
    <property type="entry name" value="Beta_elim_lyase"/>
    <property type="match status" value="1"/>
</dbReference>
<dbReference type="InterPro" id="IPR015424">
    <property type="entry name" value="PyrdxlP-dep_Trfase"/>
</dbReference>
<dbReference type="OrthoDB" id="10261951at2759"/>
<dbReference type="Proteomes" id="UP000245383">
    <property type="component" value="Unassembled WGS sequence"/>
</dbReference>